<evidence type="ECO:0000256" key="2">
    <source>
        <dbReference type="SAM" id="Coils"/>
    </source>
</evidence>
<dbReference type="PANTHER" id="PTHR11851:SF49">
    <property type="entry name" value="MITOCHONDRIAL-PROCESSING PEPTIDASE SUBUNIT ALPHA"/>
    <property type="match status" value="1"/>
</dbReference>
<evidence type="ECO:0000313" key="4">
    <source>
        <dbReference type="EMBL" id="MPN02576.1"/>
    </source>
</evidence>
<comment type="caution">
    <text evidence="4">The sequence shown here is derived from an EMBL/GenBank/DDBJ whole genome shotgun (WGS) entry which is preliminary data.</text>
</comment>
<proteinExistence type="inferred from homology"/>
<gene>
    <name evidence="4" type="ORF">SDC9_149792</name>
</gene>
<reference evidence="4" key="1">
    <citation type="submission" date="2019-08" db="EMBL/GenBank/DDBJ databases">
        <authorList>
            <person name="Kucharzyk K."/>
            <person name="Murdoch R.W."/>
            <person name="Higgins S."/>
            <person name="Loffler F."/>
        </authorList>
    </citation>
    <scope>NUCLEOTIDE SEQUENCE</scope>
</reference>
<comment type="similarity">
    <text evidence="1">Belongs to the peptidase M16 family.</text>
</comment>
<dbReference type="EMBL" id="VSSQ01048533">
    <property type="protein sequence ID" value="MPN02576.1"/>
    <property type="molecule type" value="Genomic_DNA"/>
</dbReference>
<organism evidence="4">
    <name type="scientific">bioreactor metagenome</name>
    <dbReference type="NCBI Taxonomy" id="1076179"/>
    <lineage>
        <taxon>unclassified sequences</taxon>
        <taxon>metagenomes</taxon>
        <taxon>ecological metagenomes</taxon>
    </lineage>
</organism>
<dbReference type="InterPro" id="IPR050361">
    <property type="entry name" value="MPP/UQCRC_Complex"/>
</dbReference>
<accession>A0A645EMA5</accession>
<dbReference type="Gene3D" id="3.30.830.10">
    <property type="entry name" value="Metalloenzyme, LuxS/M16 peptidase-like"/>
    <property type="match status" value="1"/>
</dbReference>
<name>A0A645EMA5_9ZZZZ</name>
<feature type="coiled-coil region" evidence="2">
    <location>
        <begin position="87"/>
        <end position="114"/>
    </location>
</feature>
<sequence>MILTEENKMVIKKEVEQGHFAMAVSTFGRDDKRKYEFRLLDLILSGNTSSRLYQKIREEKALAYYVFSISENFEENGYWGVQSGVTLKKLDEAMEIVSNELKTLSKSLNQEELDRAKDFLIGKTKLAMDKTSYISGFVGEKLLLNDKVEMIDSEIKRYIKIDLKSLKRLAGEIFENKSIKRVIITNK</sequence>
<dbReference type="GO" id="GO:0046872">
    <property type="term" value="F:metal ion binding"/>
    <property type="evidence" value="ECO:0007669"/>
    <property type="project" value="InterPro"/>
</dbReference>
<dbReference type="PANTHER" id="PTHR11851">
    <property type="entry name" value="METALLOPROTEASE"/>
    <property type="match status" value="1"/>
</dbReference>
<dbReference type="InterPro" id="IPR007863">
    <property type="entry name" value="Peptidase_M16_C"/>
</dbReference>
<feature type="domain" description="Peptidase M16 C-terminal" evidence="3">
    <location>
        <begin position="9"/>
        <end position="118"/>
    </location>
</feature>
<evidence type="ECO:0000259" key="3">
    <source>
        <dbReference type="Pfam" id="PF05193"/>
    </source>
</evidence>
<evidence type="ECO:0000256" key="1">
    <source>
        <dbReference type="ARBA" id="ARBA00007261"/>
    </source>
</evidence>
<dbReference type="SUPFAM" id="SSF63411">
    <property type="entry name" value="LuxS/MPP-like metallohydrolase"/>
    <property type="match status" value="1"/>
</dbReference>
<dbReference type="InterPro" id="IPR011249">
    <property type="entry name" value="Metalloenz_LuxS/M16"/>
</dbReference>
<keyword evidence="2" id="KW-0175">Coiled coil</keyword>
<dbReference type="Pfam" id="PF05193">
    <property type="entry name" value="Peptidase_M16_C"/>
    <property type="match status" value="1"/>
</dbReference>
<dbReference type="AlphaFoldDB" id="A0A645EMA5"/>
<protein>
    <recommendedName>
        <fullName evidence="3">Peptidase M16 C-terminal domain-containing protein</fullName>
    </recommendedName>
</protein>